<protein>
    <submittedName>
        <fullName evidence="1">Uncharacterized protein</fullName>
    </submittedName>
</protein>
<proteinExistence type="predicted"/>
<evidence type="ECO:0000313" key="2">
    <source>
        <dbReference type="Proteomes" id="UP000217211"/>
    </source>
</evidence>
<dbReference type="KEGG" id="esj:SJ05684_c08460"/>
<keyword evidence="2" id="KW-1185">Reference proteome</keyword>
<dbReference type="AlphaFoldDB" id="A0A249PAJ0"/>
<reference evidence="1 2" key="1">
    <citation type="submission" date="2017-08" db="EMBL/GenBank/DDBJ databases">
        <title>Multipartite genome sequences of Sinorhizobium species nodulating soybeans.</title>
        <authorList>
            <person name="Tian C.F."/>
        </authorList>
    </citation>
    <scope>NUCLEOTIDE SEQUENCE [LARGE SCALE GENOMIC DNA]</scope>
    <source>
        <strain evidence="1 2">CCBAU 05684</strain>
    </source>
</reference>
<dbReference type="Proteomes" id="UP000217211">
    <property type="component" value="Chromosome"/>
</dbReference>
<dbReference type="EMBL" id="CP023067">
    <property type="protein sequence ID" value="ASY62309.1"/>
    <property type="molecule type" value="Genomic_DNA"/>
</dbReference>
<sequence length="45" mass="5174">MSHMPLLAHRTRRGKDSEEIALWRTSPSPCLTLVPEALRLTFRKA</sequence>
<evidence type="ECO:0000313" key="1">
    <source>
        <dbReference type="EMBL" id="ASY62309.1"/>
    </source>
</evidence>
<accession>A0A249PAJ0</accession>
<gene>
    <name evidence="1" type="ORF">SJ05684_c08460</name>
</gene>
<name>A0A249PAJ0_9HYPH</name>
<organism evidence="1 2">
    <name type="scientific">Sinorhizobium sojae CCBAU 05684</name>
    <dbReference type="NCBI Taxonomy" id="716928"/>
    <lineage>
        <taxon>Bacteria</taxon>
        <taxon>Pseudomonadati</taxon>
        <taxon>Pseudomonadota</taxon>
        <taxon>Alphaproteobacteria</taxon>
        <taxon>Hyphomicrobiales</taxon>
        <taxon>Rhizobiaceae</taxon>
        <taxon>Sinorhizobium/Ensifer group</taxon>
        <taxon>Sinorhizobium</taxon>
    </lineage>
</organism>